<evidence type="ECO:0000256" key="2">
    <source>
        <dbReference type="ARBA" id="ARBA00022763"/>
    </source>
</evidence>
<dbReference type="Pfam" id="PF21530">
    <property type="entry name" value="Pif1_2B_dom"/>
    <property type="match status" value="1"/>
</dbReference>
<keyword evidence="10 12" id="KW-0413">Isomerase</keyword>
<proteinExistence type="inferred from homology"/>
<dbReference type="SUPFAM" id="SSF52540">
    <property type="entry name" value="P-loop containing nucleoside triphosphate hydrolases"/>
    <property type="match status" value="2"/>
</dbReference>
<keyword evidence="9 12" id="KW-0234">DNA repair</keyword>
<dbReference type="GO" id="GO:0016787">
    <property type="term" value="F:hydrolase activity"/>
    <property type="evidence" value="ECO:0007669"/>
    <property type="project" value="UniProtKB-KW"/>
</dbReference>
<evidence type="ECO:0000256" key="7">
    <source>
        <dbReference type="ARBA" id="ARBA00023128"/>
    </source>
</evidence>
<dbReference type="InterPro" id="IPR051055">
    <property type="entry name" value="PIF1_helicase"/>
</dbReference>
<comment type="subunit">
    <text evidence="12">Monomer.</text>
</comment>
<feature type="region of interest" description="Disordered" evidence="13">
    <location>
        <begin position="1"/>
        <end position="26"/>
    </location>
</feature>
<evidence type="ECO:0000256" key="12">
    <source>
        <dbReference type="HAMAP-Rule" id="MF_03176"/>
    </source>
</evidence>
<feature type="compositionally biased region" description="Basic and acidic residues" evidence="13">
    <location>
        <begin position="276"/>
        <end position="285"/>
    </location>
</feature>
<feature type="region of interest" description="Disordered" evidence="13">
    <location>
        <begin position="234"/>
        <end position="351"/>
    </location>
</feature>
<evidence type="ECO:0000313" key="15">
    <source>
        <dbReference type="EMBL" id="KAG9324391.1"/>
    </source>
</evidence>
<evidence type="ECO:0000256" key="5">
    <source>
        <dbReference type="ARBA" id="ARBA00022840"/>
    </source>
</evidence>
<feature type="region of interest" description="Disordered" evidence="13">
    <location>
        <begin position="131"/>
        <end position="158"/>
    </location>
</feature>
<comment type="cofactor">
    <cofactor evidence="12">
        <name>Mg(2+)</name>
        <dbReference type="ChEBI" id="CHEBI:18420"/>
    </cofactor>
</comment>
<dbReference type="InterPro" id="IPR010285">
    <property type="entry name" value="DNA_helicase_pif1-like_DEAD"/>
</dbReference>
<dbReference type="AlphaFoldDB" id="A0A9P8A834"/>
<evidence type="ECO:0000259" key="14">
    <source>
        <dbReference type="SMART" id="SM00382"/>
    </source>
</evidence>
<keyword evidence="3 12" id="KW-0378">Hydrolase</keyword>
<dbReference type="InterPro" id="IPR027417">
    <property type="entry name" value="P-loop_NTPase"/>
</dbReference>
<evidence type="ECO:0000256" key="13">
    <source>
        <dbReference type="SAM" id="MobiDB-lite"/>
    </source>
</evidence>
<dbReference type="Gene3D" id="3.40.50.300">
    <property type="entry name" value="P-loop containing nucleotide triphosphate hydrolases"/>
    <property type="match status" value="1"/>
</dbReference>
<evidence type="ECO:0000256" key="1">
    <source>
        <dbReference type="ARBA" id="ARBA00022741"/>
    </source>
</evidence>
<feature type="compositionally biased region" description="Polar residues" evidence="13">
    <location>
        <begin position="316"/>
        <end position="328"/>
    </location>
</feature>
<dbReference type="PANTHER" id="PTHR47642:SF5">
    <property type="entry name" value="ATP-DEPENDENT DNA HELICASE"/>
    <property type="match status" value="1"/>
</dbReference>
<keyword evidence="4 12" id="KW-0347">Helicase</keyword>
<protein>
    <recommendedName>
        <fullName evidence="12">ATP-dependent DNA helicase PIF1</fullName>
        <ecNumber evidence="12">5.6.2.3</ecNumber>
    </recommendedName>
    <alternativeName>
        <fullName evidence="12">DNA 5'-3' helicase PIF1</fullName>
    </alternativeName>
    <alternativeName>
        <fullName evidence="12">DNA repair and recombination helicase PIF1</fullName>
    </alternativeName>
</protein>
<dbReference type="Pfam" id="PF05970">
    <property type="entry name" value="PIF1"/>
    <property type="match status" value="1"/>
</dbReference>
<dbReference type="CDD" id="cd18037">
    <property type="entry name" value="DEXSc_Pif1_like"/>
    <property type="match status" value="1"/>
</dbReference>
<comment type="caution">
    <text evidence="15">The sequence shown here is derived from an EMBL/GenBank/DDBJ whole genome shotgun (WGS) entry which is preliminary data.</text>
</comment>
<feature type="compositionally biased region" description="Polar residues" evidence="13">
    <location>
        <begin position="293"/>
        <end position="304"/>
    </location>
</feature>
<sequence length="861" mass="93783">MPQEQDQQPDSTSLTPPRNRLPRITRPPALFTVRTTAPLKAHLDILNERSNSRQLLYRELLDVATGCETSTAADNQDQEHSPVITGSGCLSSDEEQLAPFLAPRSIEANGETYEYVPICGIPDYFQQYENAQRPTTNSSASPEERTLANTNAAGSPSSVMFFSTERNSITIDLVDDDNDDNDDTSIQRKRPSENIAQAICDDGLTDGARPAKVSRVSGSRTIPSKNMVVLIEDSDDDEKSGSHPSIISNCSGGGTSTSQHSTLMIISDDEDSGGNDIDHRVDAHNFGRKQGPRQLSSSPQSLAQHSPVASLDRYNSPLSRSPPSSQFPGQRYSLSEASPPATSATSEPTASIMVTPATTTTLSTEGGYSLSKEQLYVVDQVVIHHKNVFFTGSAGTGKSVLLRELIKQLQERGWHSGKGTTSTAIMDRTMTGSVAVTASTGIGACNIGGCTLHSFAGIGLGNGTAEDLVKKVKSISAAESRWKQTKVLIVDEVSMISAELLDKLDILARRIRKDNRPWGGIQLVLCGDFFQLPPVNEMARISEADKAACLAGGRYGSAGRAFKALKANRAAAVEDTCSFCFEAKTWMDTIQVMIELRQVFRQKDQEFADMLNEVRVNKMSPRTIATFRSLERDLPNENGVTPTMLFPSRKEVERSNNSMLYKIRTESLIFTARDTGKLKHKMEELCIAPTKLEIKVGAQVLLLRNQGATSGGLLNGSIGIVIALSTEAAGNNIRAGPNGDLPPINEVHERLPKVRFQNGKEMVVGREDWTLEMPGGIILARRRQIPLCLAWALSIHKSQGQTLERAQVDLGRVFETGQAYVALSRATCLQGLVVKNFHPGKVMVDPKVIAFYERMKSTTGR</sequence>
<dbReference type="GO" id="GO:0043139">
    <property type="term" value="F:5'-3' DNA helicase activity"/>
    <property type="evidence" value="ECO:0007669"/>
    <property type="project" value="UniProtKB-UniRule"/>
</dbReference>
<evidence type="ECO:0000256" key="10">
    <source>
        <dbReference type="ARBA" id="ARBA00023235"/>
    </source>
</evidence>
<dbReference type="PANTHER" id="PTHR47642">
    <property type="entry name" value="ATP-DEPENDENT DNA HELICASE"/>
    <property type="match status" value="1"/>
</dbReference>
<feature type="binding site" evidence="12">
    <location>
        <begin position="392"/>
        <end position="399"/>
    </location>
    <ligand>
        <name>ATP</name>
        <dbReference type="ChEBI" id="CHEBI:30616"/>
    </ligand>
</feature>
<dbReference type="GO" id="GO:0000723">
    <property type="term" value="P:telomere maintenance"/>
    <property type="evidence" value="ECO:0007669"/>
    <property type="project" value="InterPro"/>
</dbReference>
<name>A0A9P8A834_MORAP</name>
<dbReference type="SMART" id="SM00382">
    <property type="entry name" value="AAA"/>
    <property type="match status" value="1"/>
</dbReference>
<keyword evidence="1 12" id="KW-0547">Nucleotide-binding</keyword>
<feature type="compositionally biased region" description="Polar residues" evidence="13">
    <location>
        <begin position="1"/>
        <end position="16"/>
    </location>
</feature>
<dbReference type="GO" id="GO:0005634">
    <property type="term" value="C:nucleus"/>
    <property type="evidence" value="ECO:0007669"/>
    <property type="project" value="UniProtKB-SubCell"/>
</dbReference>
<dbReference type="GO" id="GO:0006310">
    <property type="term" value="P:DNA recombination"/>
    <property type="evidence" value="ECO:0007669"/>
    <property type="project" value="UniProtKB-UniRule"/>
</dbReference>
<dbReference type="Proteomes" id="UP000717515">
    <property type="component" value="Unassembled WGS sequence"/>
</dbReference>
<dbReference type="InterPro" id="IPR048293">
    <property type="entry name" value="PIF1_RRM3_pfh1"/>
</dbReference>
<dbReference type="GO" id="GO:0005524">
    <property type="term" value="F:ATP binding"/>
    <property type="evidence" value="ECO:0007669"/>
    <property type="project" value="UniProtKB-UniRule"/>
</dbReference>
<feature type="compositionally biased region" description="Acidic residues" evidence="13">
    <location>
        <begin position="173"/>
        <end position="183"/>
    </location>
</feature>
<keyword evidence="6 12" id="KW-0238">DNA-binding</keyword>
<keyword evidence="11 12" id="KW-0539">Nucleus</keyword>
<keyword evidence="2 12" id="KW-0227">DNA damage</keyword>
<organism evidence="15 16">
    <name type="scientific">Mortierella alpina</name>
    <name type="common">Oleaginous fungus</name>
    <name type="synonym">Mortierella renispora</name>
    <dbReference type="NCBI Taxonomy" id="64518"/>
    <lineage>
        <taxon>Eukaryota</taxon>
        <taxon>Fungi</taxon>
        <taxon>Fungi incertae sedis</taxon>
        <taxon>Mucoromycota</taxon>
        <taxon>Mortierellomycotina</taxon>
        <taxon>Mortierellomycetes</taxon>
        <taxon>Mortierellales</taxon>
        <taxon>Mortierellaceae</taxon>
        <taxon>Mortierella</taxon>
    </lineage>
</organism>
<dbReference type="GO" id="GO:0006281">
    <property type="term" value="P:DNA repair"/>
    <property type="evidence" value="ECO:0007669"/>
    <property type="project" value="UniProtKB-UniRule"/>
</dbReference>
<dbReference type="InterPro" id="IPR003593">
    <property type="entry name" value="AAA+_ATPase"/>
</dbReference>
<keyword evidence="5 12" id="KW-0067">ATP-binding</keyword>
<comment type="function">
    <text evidence="12">DNA-dependent ATPase and 5'-3' DNA helicase required for the maintenance of both mitochondrial and nuclear genome stability.</text>
</comment>
<evidence type="ECO:0000256" key="4">
    <source>
        <dbReference type="ARBA" id="ARBA00022806"/>
    </source>
</evidence>
<gene>
    <name evidence="12" type="primary">PIF1</name>
    <name evidence="15" type="ORF">KVV02_008595</name>
</gene>
<feature type="region of interest" description="Disordered" evidence="13">
    <location>
        <begin position="173"/>
        <end position="194"/>
    </location>
</feature>
<comment type="similarity">
    <text evidence="12">Belongs to the helicase family. PIF1 subfamily.</text>
</comment>
<comment type="caution">
    <text evidence="12">Lacks conserved residue(s) required for the propagation of feature annotation.</text>
</comment>
<evidence type="ECO:0000313" key="16">
    <source>
        <dbReference type="Proteomes" id="UP000717515"/>
    </source>
</evidence>
<accession>A0A9P8A834</accession>
<evidence type="ECO:0000256" key="11">
    <source>
        <dbReference type="ARBA" id="ARBA00023242"/>
    </source>
</evidence>
<comment type="catalytic activity">
    <reaction evidence="12">
        <text>ATP + H2O = ADP + phosphate + H(+)</text>
        <dbReference type="Rhea" id="RHEA:13065"/>
        <dbReference type="ChEBI" id="CHEBI:15377"/>
        <dbReference type="ChEBI" id="CHEBI:15378"/>
        <dbReference type="ChEBI" id="CHEBI:30616"/>
        <dbReference type="ChEBI" id="CHEBI:43474"/>
        <dbReference type="ChEBI" id="CHEBI:456216"/>
        <dbReference type="EC" id="5.6.2.3"/>
    </reaction>
</comment>
<feature type="compositionally biased region" description="Low complexity" evidence="13">
    <location>
        <begin position="335"/>
        <end position="351"/>
    </location>
</feature>
<dbReference type="GO" id="GO:0005739">
    <property type="term" value="C:mitochondrion"/>
    <property type="evidence" value="ECO:0007669"/>
    <property type="project" value="UniProtKB-SubCell"/>
</dbReference>
<dbReference type="GO" id="GO:0003677">
    <property type="term" value="F:DNA binding"/>
    <property type="evidence" value="ECO:0007669"/>
    <property type="project" value="UniProtKB-KW"/>
</dbReference>
<dbReference type="EC" id="5.6.2.3" evidence="12"/>
<keyword evidence="8 12" id="KW-0233">DNA recombination</keyword>
<evidence type="ECO:0000256" key="9">
    <source>
        <dbReference type="ARBA" id="ARBA00023204"/>
    </source>
</evidence>
<reference evidence="15" key="1">
    <citation type="submission" date="2021-07" db="EMBL/GenBank/DDBJ databases">
        <title>Draft genome of Mortierella alpina, strain LL118, isolated from an aspen leaf litter sample.</title>
        <authorList>
            <person name="Yang S."/>
            <person name="Vinatzer B.A."/>
        </authorList>
    </citation>
    <scope>NUCLEOTIDE SEQUENCE</scope>
    <source>
        <strain evidence="15">LL118</strain>
    </source>
</reference>
<evidence type="ECO:0000256" key="3">
    <source>
        <dbReference type="ARBA" id="ARBA00022801"/>
    </source>
</evidence>
<dbReference type="EMBL" id="JAIFTL010000068">
    <property type="protein sequence ID" value="KAG9324391.1"/>
    <property type="molecule type" value="Genomic_DNA"/>
</dbReference>
<dbReference type="InterPro" id="IPR049163">
    <property type="entry name" value="Pif1-like_2B_dom"/>
</dbReference>
<dbReference type="CDD" id="cd18809">
    <property type="entry name" value="SF1_C_RecD"/>
    <property type="match status" value="1"/>
</dbReference>
<evidence type="ECO:0000256" key="8">
    <source>
        <dbReference type="ARBA" id="ARBA00023172"/>
    </source>
</evidence>
<keyword evidence="7 12" id="KW-0496">Mitochondrion</keyword>
<dbReference type="HAMAP" id="MF_03176">
    <property type="entry name" value="PIF1"/>
    <property type="match status" value="1"/>
</dbReference>
<evidence type="ECO:0000256" key="6">
    <source>
        <dbReference type="ARBA" id="ARBA00023125"/>
    </source>
</evidence>
<feature type="domain" description="AAA+ ATPase" evidence="14">
    <location>
        <begin position="384"/>
        <end position="554"/>
    </location>
</feature>
<comment type="subcellular location">
    <subcellularLocation>
        <location evidence="12">Nucleus</location>
    </subcellularLocation>
    <subcellularLocation>
        <location evidence="12">Mitochondrion</location>
    </subcellularLocation>
</comment>